<organism evidence="1 2">
    <name type="scientific">Eikenella exigua</name>
    <dbReference type="NCBI Taxonomy" id="2528037"/>
    <lineage>
        <taxon>Bacteria</taxon>
        <taxon>Pseudomonadati</taxon>
        <taxon>Pseudomonadota</taxon>
        <taxon>Betaproteobacteria</taxon>
        <taxon>Neisseriales</taxon>
        <taxon>Neisseriaceae</taxon>
        <taxon>Eikenella</taxon>
    </lineage>
</organism>
<evidence type="ECO:0000313" key="1">
    <source>
        <dbReference type="EMBL" id="QED91437.1"/>
    </source>
</evidence>
<gene>
    <name evidence="1" type="ORF">EZJ17_01400</name>
</gene>
<proteinExistence type="predicted"/>
<dbReference type="EMBL" id="CP038018">
    <property type="protein sequence ID" value="QED91437.1"/>
    <property type="molecule type" value="Genomic_DNA"/>
</dbReference>
<dbReference type="Proteomes" id="UP000326695">
    <property type="component" value="Chromosome"/>
</dbReference>
<dbReference type="KEGG" id="eex:EZJ17_01400"/>
<dbReference type="RefSeq" id="WP_151085989.1">
    <property type="nucleotide sequence ID" value="NZ_CP038018.1"/>
</dbReference>
<protein>
    <submittedName>
        <fullName evidence="1">Uncharacterized protein</fullName>
    </submittedName>
</protein>
<name>A0AAX1F5R8_9NEIS</name>
<reference evidence="2" key="1">
    <citation type="journal article" date="2019" name="J. Anim. Genet.">
        <title>Description and whole genome sequencing of Eikenella exigua sp. nov., isolated from brain abscess and blood.</title>
        <authorList>
            <person name="Stormo K.A."/>
            <person name="Nygaard R.M."/>
            <person name="Bruvold T.S."/>
            <person name="Dimmen G."/>
            <person name="Lindemann P.C."/>
            <person name="Jordal S."/>
            <person name="Kommedal O."/>
        </authorList>
    </citation>
    <scope>NUCLEOTIDE SEQUENCE [LARGE SCALE GENOMIC DNA]</scope>
    <source>
        <strain evidence="2">PXX</strain>
    </source>
</reference>
<dbReference type="AlphaFoldDB" id="A0AAX1F5R8"/>
<evidence type="ECO:0000313" key="2">
    <source>
        <dbReference type="Proteomes" id="UP000326695"/>
    </source>
</evidence>
<sequence>MDHQAGGTGLAETAGPGFGGFQVAFKLLGEGQGGRAAVVLQGGSEGSIGFGGGFQVALEAT</sequence>
<keyword evidence="2" id="KW-1185">Reference proteome</keyword>
<accession>A0AAX1F5R8</accession>